<evidence type="ECO:0000313" key="2">
    <source>
        <dbReference type="EMBL" id="PZX43826.1"/>
    </source>
</evidence>
<evidence type="ECO:0000256" key="1">
    <source>
        <dbReference type="SAM" id="Phobius"/>
    </source>
</evidence>
<proteinExistence type="predicted"/>
<accession>A0ABX5Q1T5</accession>
<dbReference type="Proteomes" id="UP000248584">
    <property type="component" value="Unassembled WGS sequence"/>
</dbReference>
<dbReference type="Pfam" id="PF13715">
    <property type="entry name" value="CarbopepD_reg_2"/>
    <property type="match status" value="1"/>
</dbReference>
<dbReference type="Pfam" id="PF18939">
    <property type="entry name" value="DUF5686"/>
    <property type="match status" value="1"/>
</dbReference>
<dbReference type="EMBL" id="QKZR01000001">
    <property type="protein sequence ID" value="PZX43826.1"/>
    <property type="molecule type" value="Genomic_DNA"/>
</dbReference>
<organism evidence="2 3">
    <name type="scientific">Nonlabens dokdonensis</name>
    <dbReference type="NCBI Taxonomy" id="328515"/>
    <lineage>
        <taxon>Bacteria</taxon>
        <taxon>Pseudomonadati</taxon>
        <taxon>Bacteroidota</taxon>
        <taxon>Flavobacteriia</taxon>
        <taxon>Flavobacteriales</taxon>
        <taxon>Flavobacteriaceae</taxon>
        <taxon>Nonlabens</taxon>
    </lineage>
</organism>
<dbReference type="InterPro" id="IPR008969">
    <property type="entry name" value="CarboxyPept-like_regulatory"/>
</dbReference>
<protein>
    <submittedName>
        <fullName evidence="2">Carboxypeptidase-like protein</fullName>
    </submittedName>
</protein>
<dbReference type="SUPFAM" id="SSF49464">
    <property type="entry name" value="Carboxypeptidase regulatory domain-like"/>
    <property type="match status" value="1"/>
</dbReference>
<sequence length="862" mass="98560">MKRDFNTNVPEVSFMENIQIDIPLSRKRDSYHQLANYLSLFVFFLFTAAVVAQTKVGGVIYDEFGDPVPFANVVFPNSSEGTISNDNGRFYLQSDQTYKTVEFSFVGYKTQTITLESRVSTDLKITLATDTAELDAVVVYSGKTSKKNNPALDILRKVWENRRKNGLSQFKQYQYDKYEKLEFDMNTIDSAMINSKLFNGMEFIFNYADTSRVTGKTYLPIFINESLASVYGDNEANKEKEVIKANKNSGFSDNQTIIAFVKDLYADIDVYERYLKFFDKSFTSPVGKAGIDTYNYVLRDTAMVDGVEAYNIVYYPRRKGELTFKGDFWVAADSYAIKEINLQATKSANVNWVKEIYIEQEYDVLNDSLFLITRDYFMSDFALNKKEESKGIYGKRTTLFDNYQFDIKKEEDFYKRRVNDYDPMIYDRSEEYWDENRLEKLNKDEKQIYTMLDTLKTNKKFKRLYNIGTILASGYYEVDNFDIGPVFGLLGFNQVEGMRVRLGGRTYFTSNDLWRLEGYLAYGFRDNQFKYGLAGKWLIDKKSRLTISGGNRRDIEQLGASLTNTNDVLGRSLASSSLITAGNNNSLSSINLTTLGISFEPKYNLEFRLGTSYRTIKSGAPDIFSLDYFDPDSPTGIATETRQADASLTMTYTPGRKTSNYGVDRTLINSGEYPILYASYTKGFDGFLESDFNFDKVQFYYSHPFQLGPFGRLTARVEAGKTFGEVPLALLNVVPGNQTYFNLTGAFNTLNFYEFVTDEYVTMHLDHNFNGRIFSRIPGLRDLNLRELVGIRAVYGKISDENIALNAGNINYLAPEDVFWEYSAGIGNIFKILRLDVSFRGGYNFLPDARSMAITGSFGFSF</sequence>
<keyword evidence="3" id="KW-1185">Reference proteome</keyword>
<dbReference type="Gene3D" id="2.60.40.1120">
    <property type="entry name" value="Carboxypeptidase-like, regulatory domain"/>
    <property type="match status" value="1"/>
</dbReference>
<evidence type="ECO:0000313" key="3">
    <source>
        <dbReference type="Proteomes" id="UP000248584"/>
    </source>
</evidence>
<dbReference type="InterPro" id="IPR043741">
    <property type="entry name" value="DUF5686"/>
</dbReference>
<keyword evidence="1" id="KW-0812">Transmembrane</keyword>
<dbReference type="RefSeq" id="WP_015361654.1">
    <property type="nucleotide sequence ID" value="NZ_QKZR01000001.1"/>
</dbReference>
<keyword evidence="1" id="KW-0472">Membrane</keyword>
<keyword evidence="1" id="KW-1133">Transmembrane helix</keyword>
<reference evidence="2 3" key="1">
    <citation type="submission" date="2018-06" db="EMBL/GenBank/DDBJ databases">
        <title>Genomic Encyclopedia of Archaeal and Bacterial Type Strains, Phase II (KMG-II): from individual species to whole genera.</title>
        <authorList>
            <person name="Goeker M."/>
        </authorList>
    </citation>
    <scope>NUCLEOTIDE SEQUENCE [LARGE SCALE GENOMIC DNA]</scope>
    <source>
        <strain evidence="2 3">DSM 17205</strain>
    </source>
</reference>
<comment type="caution">
    <text evidence="2">The sequence shown here is derived from an EMBL/GenBank/DDBJ whole genome shotgun (WGS) entry which is preliminary data.</text>
</comment>
<feature type="transmembrane region" description="Helical" evidence="1">
    <location>
        <begin position="34"/>
        <end position="52"/>
    </location>
</feature>
<gene>
    <name evidence="2" type="ORF">LX97_00831</name>
</gene>
<name>A0ABX5Q1T5_9FLAO</name>